<dbReference type="PANTHER" id="PTHR22989">
    <property type="entry name" value="UNCHARACTERIZED DUF13 C.ELEGANS"/>
    <property type="match status" value="1"/>
</dbReference>
<evidence type="ECO:0000259" key="2">
    <source>
        <dbReference type="Pfam" id="PF05050"/>
    </source>
</evidence>
<keyword evidence="1" id="KW-0472">Membrane</keyword>
<proteinExistence type="predicted"/>
<evidence type="ECO:0000313" key="3">
    <source>
        <dbReference type="EMBL" id="MFH4975610.1"/>
    </source>
</evidence>
<gene>
    <name evidence="3" type="ORF">AB6A40_002319</name>
</gene>
<comment type="caution">
    <text evidence="3">The sequence shown here is derived from an EMBL/GenBank/DDBJ whole genome shotgun (WGS) entry which is preliminary data.</text>
</comment>
<organism evidence="3 4">
    <name type="scientific">Gnathostoma spinigerum</name>
    <dbReference type="NCBI Taxonomy" id="75299"/>
    <lineage>
        <taxon>Eukaryota</taxon>
        <taxon>Metazoa</taxon>
        <taxon>Ecdysozoa</taxon>
        <taxon>Nematoda</taxon>
        <taxon>Chromadorea</taxon>
        <taxon>Rhabditida</taxon>
        <taxon>Spirurina</taxon>
        <taxon>Gnathostomatomorpha</taxon>
        <taxon>Gnathostomatoidea</taxon>
        <taxon>Gnathostomatidae</taxon>
        <taxon>Gnathostoma</taxon>
    </lineage>
</organism>
<feature type="domain" description="Methyltransferase FkbM" evidence="2">
    <location>
        <begin position="121"/>
        <end position="274"/>
    </location>
</feature>
<dbReference type="Proteomes" id="UP001608902">
    <property type="component" value="Unassembled WGS sequence"/>
</dbReference>
<keyword evidence="1" id="KW-1133">Transmembrane helix</keyword>
<sequence length="320" mass="36632">MFFSNTARSYGGFWFIVAAVFTVYMFAMVTIPSANKPTENAPISTNNIARNDHLLAGVAVYGLYFRCLRKHSSNLTPVQVWNKILTFLPQCEKEYAMLEALHMKKYPNLDETKYGLIPQNLKPVDECNIITLGIGRDTKSEEAMKADLPSNCHFFGADPIPDQNENLYTKVGTYFPLAIGAKDGISKADILGLNGSNSYQSIDINHVNILKFLREHVKMVKYIDNLLMDSEHSEYGMAPLFHRNGELDKAGYVVCQWNCEFHDPSTEEKRIFGEFFLRIVEERRYVPLNLVSATHIRLFFLNIEDPVCVRRYMMHMITDS</sequence>
<keyword evidence="1" id="KW-0812">Transmembrane</keyword>
<dbReference type="PANTHER" id="PTHR22989:SF3">
    <property type="entry name" value="METHYLTRANSFERASE FKBM DOMAIN-CONTAINING PROTEIN"/>
    <property type="match status" value="1"/>
</dbReference>
<feature type="transmembrane region" description="Helical" evidence="1">
    <location>
        <begin position="12"/>
        <end position="31"/>
    </location>
</feature>
<dbReference type="Pfam" id="PF05050">
    <property type="entry name" value="Methyltransf_21"/>
    <property type="match status" value="1"/>
</dbReference>
<evidence type="ECO:0000313" key="4">
    <source>
        <dbReference type="Proteomes" id="UP001608902"/>
    </source>
</evidence>
<dbReference type="EMBL" id="JBGFUD010001014">
    <property type="protein sequence ID" value="MFH4975610.1"/>
    <property type="molecule type" value="Genomic_DNA"/>
</dbReference>
<dbReference type="AlphaFoldDB" id="A0ABD6E7D6"/>
<dbReference type="InterPro" id="IPR006342">
    <property type="entry name" value="FkbM_mtfrase"/>
</dbReference>
<reference evidence="3 4" key="1">
    <citation type="submission" date="2024-08" db="EMBL/GenBank/DDBJ databases">
        <title>Gnathostoma spinigerum genome.</title>
        <authorList>
            <person name="Gonzalez-Bertolin B."/>
            <person name="Monzon S."/>
            <person name="Zaballos A."/>
            <person name="Jimenez P."/>
            <person name="Dekumyoy P."/>
            <person name="Varona S."/>
            <person name="Cuesta I."/>
            <person name="Sumanam S."/>
            <person name="Adisakwattana P."/>
            <person name="Gasser R.B."/>
            <person name="Hernandez-Gonzalez A."/>
            <person name="Young N.D."/>
            <person name="Perteguer M.J."/>
        </authorList>
    </citation>
    <scope>NUCLEOTIDE SEQUENCE [LARGE SCALE GENOMIC DNA]</scope>
    <source>
        <strain evidence="3">AL3</strain>
        <tissue evidence="3">Liver</tissue>
    </source>
</reference>
<keyword evidence="4" id="KW-1185">Reference proteome</keyword>
<evidence type="ECO:0000256" key="1">
    <source>
        <dbReference type="SAM" id="Phobius"/>
    </source>
</evidence>
<accession>A0ABD6E7D6</accession>
<name>A0ABD6E7D6_9BILA</name>
<protein>
    <recommendedName>
        <fullName evidence="2">Methyltransferase FkbM domain-containing protein</fullName>
    </recommendedName>
</protein>